<evidence type="ECO:0000313" key="2">
    <source>
        <dbReference type="Proteomes" id="UP001148662"/>
    </source>
</evidence>
<sequence>MWKGPPSETLNTPCAIPPPPPIPEIEEPRATSPPAPKDRSIRSSFAPSKQASQRKAQAQAQQAASQATMNKPGKAGRRTKPRDPGAWGESSDEEEEEEDDDEDDEDVDSDEEPPRRDMRPADQRSLNPNGPGGYPPSLRGASPGRPAENGGYPQGRQRRDLPQVPQMSIQTPPEGSEESGPQRRLQPDQFTEAARRSIYPDGPRRQPSPQNMPGAARQNVWSQALERDPADQPVRDTFVQLEPPSQTMTKAFAPHGLLYAGMQDKQDRSAKRQEELARETGASLINVPTKPPPPQTGLLGAVSAHERERKREGGLGAALTEREREKRVAEERQRKLDDFQRMQLEQMQQGGSMYGGMGMAPQLTGFNPMMNPMMMGMNPMMTGWGYPGMMNPQHMFAAQQAAQAYQQAMVAFSTAGSQVGGGEAAQGAPLNPMMTGQGMMGGYDPRMSMMMPMMAGMNPAMTGMNPAMAGMAPNMTGMAPNMTGMNPGMGMGQVMNPPGVGLGMQMTGGSTFDIRLAPGTPGNDGTMRPMTEAGPSQLPYSSQNSSANGLGTPSGPRSQDPSDEQTKRAVDDLR</sequence>
<gene>
    <name evidence="1" type="ORF">NM688_g2411</name>
</gene>
<reference evidence="1" key="1">
    <citation type="submission" date="2022-07" db="EMBL/GenBank/DDBJ databases">
        <title>Genome Sequence of Phlebia brevispora.</title>
        <authorList>
            <person name="Buettner E."/>
        </authorList>
    </citation>
    <scope>NUCLEOTIDE SEQUENCE</scope>
    <source>
        <strain evidence="1">MPL23</strain>
    </source>
</reference>
<dbReference type="Proteomes" id="UP001148662">
    <property type="component" value="Unassembled WGS sequence"/>
</dbReference>
<keyword evidence="2" id="KW-1185">Reference proteome</keyword>
<name>A0ACC1T8E5_9APHY</name>
<accession>A0ACC1T8E5</accession>
<organism evidence="1 2">
    <name type="scientific">Phlebia brevispora</name>
    <dbReference type="NCBI Taxonomy" id="194682"/>
    <lineage>
        <taxon>Eukaryota</taxon>
        <taxon>Fungi</taxon>
        <taxon>Dikarya</taxon>
        <taxon>Basidiomycota</taxon>
        <taxon>Agaricomycotina</taxon>
        <taxon>Agaricomycetes</taxon>
        <taxon>Polyporales</taxon>
        <taxon>Meruliaceae</taxon>
        <taxon>Phlebia</taxon>
    </lineage>
</organism>
<dbReference type="EMBL" id="JANHOG010000303">
    <property type="protein sequence ID" value="KAJ3555730.1"/>
    <property type="molecule type" value="Genomic_DNA"/>
</dbReference>
<comment type="caution">
    <text evidence="1">The sequence shown here is derived from an EMBL/GenBank/DDBJ whole genome shotgun (WGS) entry which is preliminary data.</text>
</comment>
<evidence type="ECO:0000313" key="1">
    <source>
        <dbReference type="EMBL" id="KAJ3555730.1"/>
    </source>
</evidence>
<protein>
    <submittedName>
        <fullName evidence="1">Uncharacterized protein</fullName>
    </submittedName>
</protein>
<proteinExistence type="predicted"/>